<proteinExistence type="predicted"/>
<dbReference type="Gene3D" id="3.30.1330.230">
    <property type="match status" value="1"/>
</dbReference>
<dbReference type="PATRIC" id="fig|66969.6.peg.3265"/>
<dbReference type="PANTHER" id="PTHR37809">
    <property type="entry name" value="RIBOSOMAL PROTEIN S12 METHYLTHIOTRANSFERASE ACCESSORY FACTOR YCAO"/>
    <property type="match status" value="1"/>
</dbReference>
<accession>A0A0W1A0T2</accession>
<dbReference type="EMBL" id="LNZB01000060">
    <property type="protein sequence ID" value="KTD74956.1"/>
    <property type="molecule type" value="Genomic_DNA"/>
</dbReference>
<name>A0A0W1A0T2_9GAMM</name>
<dbReference type="Pfam" id="PF02624">
    <property type="entry name" value="YcaO"/>
    <property type="match status" value="1"/>
</dbReference>
<evidence type="ECO:0000313" key="3">
    <source>
        <dbReference type="Proteomes" id="UP000054729"/>
    </source>
</evidence>
<feature type="domain" description="YcaO" evidence="1">
    <location>
        <begin position="56"/>
        <end position="421"/>
    </location>
</feature>
<organism evidence="2 3">
    <name type="scientific">Legionella waltersii</name>
    <dbReference type="NCBI Taxonomy" id="66969"/>
    <lineage>
        <taxon>Bacteria</taxon>
        <taxon>Pseudomonadati</taxon>
        <taxon>Pseudomonadota</taxon>
        <taxon>Gammaproteobacteria</taxon>
        <taxon>Legionellales</taxon>
        <taxon>Legionellaceae</taxon>
        <taxon>Legionella</taxon>
    </lineage>
</organism>
<evidence type="ECO:0000313" key="2">
    <source>
        <dbReference type="EMBL" id="KTD74956.1"/>
    </source>
</evidence>
<dbReference type="OrthoDB" id="109999at2"/>
<dbReference type="Gene3D" id="3.30.160.660">
    <property type="match status" value="1"/>
</dbReference>
<evidence type="ECO:0000259" key="1">
    <source>
        <dbReference type="PROSITE" id="PS51664"/>
    </source>
</evidence>
<gene>
    <name evidence="2" type="ORF">Lwal_2997</name>
</gene>
<dbReference type="PANTHER" id="PTHR37809:SF1">
    <property type="entry name" value="RIBOSOMAL PROTEIN S12 METHYLTHIOTRANSFERASE ACCESSORY FACTOR YCAO"/>
    <property type="match status" value="1"/>
</dbReference>
<dbReference type="AlphaFoldDB" id="A0A0W1A0T2"/>
<keyword evidence="3" id="KW-1185">Reference proteome</keyword>
<dbReference type="Gene3D" id="3.30.40.250">
    <property type="match status" value="1"/>
</dbReference>
<dbReference type="Proteomes" id="UP000054729">
    <property type="component" value="Unassembled WGS sequence"/>
</dbReference>
<dbReference type="PROSITE" id="PS51664">
    <property type="entry name" value="YCAO"/>
    <property type="match status" value="1"/>
</dbReference>
<dbReference type="RefSeq" id="WP_058481601.1">
    <property type="nucleotide sequence ID" value="NZ_CAAAIQ010000022.1"/>
</dbReference>
<protein>
    <recommendedName>
        <fullName evidence="1">YcaO domain-containing protein</fullName>
    </recommendedName>
</protein>
<comment type="caution">
    <text evidence="2">The sequence shown here is derived from an EMBL/GenBank/DDBJ whole genome shotgun (WGS) entry which is preliminary data.</text>
</comment>
<dbReference type="InterPro" id="IPR003776">
    <property type="entry name" value="YcaO-like_dom"/>
</dbReference>
<dbReference type="STRING" id="66969.Lwal_2997"/>
<reference evidence="2 3" key="1">
    <citation type="submission" date="2015-11" db="EMBL/GenBank/DDBJ databases">
        <title>Genomic analysis of 38 Legionella species identifies large and diverse effector repertoires.</title>
        <authorList>
            <person name="Burstein D."/>
            <person name="Amaro F."/>
            <person name="Zusman T."/>
            <person name="Lifshitz Z."/>
            <person name="Cohen O."/>
            <person name="Gilbert J.A."/>
            <person name="Pupko T."/>
            <person name="Shuman H.A."/>
            <person name="Segal G."/>
        </authorList>
    </citation>
    <scope>NUCLEOTIDE SEQUENCE [LARGE SCALE GENOMIC DNA]</scope>
    <source>
        <strain evidence="2 3">ATCC 51914</strain>
    </source>
</reference>
<sequence>MNINAERQYSPEIAMQIAESTIKELHLSAEFCAYGKEIKTYHCKLIDPQNNTVFYGCGKGIGLQSKVSSCFEALEHFAVHAFCQLDHPTHRYDSLENPIIINSLKKYGLLDPQIYQRKEKIPFTRCLEIITGEELYYPLYMLDPRYAKKPAPGDKFDYKPYAWNACDSGIASGTSELEASIHALNESVERDAYSLFLIQAFLLNHPMNIIDKRSVPQHLQVIINHIEKEYNEELILVDITSDIGIPTILVSMTKQEMTIQPIGCGTSLFKDYALERALLESLQPLHVLNKHLSSNQDQIMSNFAKAPLLARCAKADVLPLIQHARTVTFDSLLGYQGDKSLEKQFHTIIERIRSKGFSIYTATIAGTNTGFHCLKCIIPEFEQFYLVEIGKFILPNHRGMALIKEKFPDKTEANFLEVVDK</sequence>